<reference evidence="1 2" key="1">
    <citation type="journal article" date="2022" name="Nat. Plants">
        <title>Genomes of leafy and leafless Platanthera orchids illuminate the evolution of mycoheterotrophy.</title>
        <authorList>
            <person name="Li M.H."/>
            <person name="Liu K.W."/>
            <person name="Li Z."/>
            <person name="Lu H.C."/>
            <person name="Ye Q.L."/>
            <person name="Zhang D."/>
            <person name="Wang J.Y."/>
            <person name="Li Y.F."/>
            <person name="Zhong Z.M."/>
            <person name="Liu X."/>
            <person name="Yu X."/>
            <person name="Liu D.K."/>
            <person name="Tu X.D."/>
            <person name="Liu B."/>
            <person name="Hao Y."/>
            <person name="Liao X.Y."/>
            <person name="Jiang Y.T."/>
            <person name="Sun W.H."/>
            <person name="Chen J."/>
            <person name="Chen Y.Q."/>
            <person name="Ai Y."/>
            <person name="Zhai J.W."/>
            <person name="Wu S.S."/>
            <person name="Zhou Z."/>
            <person name="Hsiao Y.Y."/>
            <person name="Wu W.L."/>
            <person name="Chen Y.Y."/>
            <person name="Lin Y.F."/>
            <person name="Hsu J.L."/>
            <person name="Li C.Y."/>
            <person name="Wang Z.W."/>
            <person name="Zhao X."/>
            <person name="Zhong W.Y."/>
            <person name="Ma X.K."/>
            <person name="Ma L."/>
            <person name="Huang J."/>
            <person name="Chen G.Z."/>
            <person name="Huang M.Z."/>
            <person name="Huang L."/>
            <person name="Peng D.H."/>
            <person name="Luo Y.B."/>
            <person name="Zou S.Q."/>
            <person name="Chen S.P."/>
            <person name="Lan S."/>
            <person name="Tsai W.C."/>
            <person name="Van de Peer Y."/>
            <person name="Liu Z.J."/>
        </authorList>
    </citation>
    <scope>NUCLEOTIDE SEQUENCE [LARGE SCALE GENOMIC DNA]</scope>
    <source>
        <strain evidence="1">Lor288</strain>
    </source>
</reference>
<evidence type="ECO:0000313" key="2">
    <source>
        <dbReference type="Proteomes" id="UP001412067"/>
    </source>
</evidence>
<gene>
    <name evidence="1" type="primary">NEK6</name>
    <name evidence="1" type="ORF">KSP40_PGU013142</name>
</gene>
<keyword evidence="1" id="KW-0418">Kinase</keyword>
<dbReference type="EMBL" id="JBBWWR010000015">
    <property type="protein sequence ID" value="KAK8950111.1"/>
    <property type="molecule type" value="Genomic_DNA"/>
</dbReference>
<sequence length="100" mass="10803">MAPKGQDFLFEGSKLVRNDFKDAPGEMALVASLSNPYIVEYKDGWVEKIPFGYGYPGDWTARGPPLGDGLGCTDSVGLRVSGQAVQRTRAVEAGRHSWVG</sequence>
<keyword evidence="2" id="KW-1185">Reference proteome</keyword>
<proteinExistence type="predicted"/>
<keyword evidence="1" id="KW-0808">Transferase</keyword>
<dbReference type="GO" id="GO:0016301">
    <property type="term" value="F:kinase activity"/>
    <property type="evidence" value="ECO:0007669"/>
    <property type="project" value="UniProtKB-KW"/>
</dbReference>
<comment type="caution">
    <text evidence="1">The sequence shown here is derived from an EMBL/GenBank/DDBJ whole genome shotgun (WGS) entry which is preliminary data.</text>
</comment>
<dbReference type="Proteomes" id="UP001412067">
    <property type="component" value="Unassembled WGS sequence"/>
</dbReference>
<organism evidence="1 2">
    <name type="scientific">Platanthera guangdongensis</name>
    <dbReference type="NCBI Taxonomy" id="2320717"/>
    <lineage>
        <taxon>Eukaryota</taxon>
        <taxon>Viridiplantae</taxon>
        <taxon>Streptophyta</taxon>
        <taxon>Embryophyta</taxon>
        <taxon>Tracheophyta</taxon>
        <taxon>Spermatophyta</taxon>
        <taxon>Magnoliopsida</taxon>
        <taxon>Liliopsida</taxon>
        <taxon>Asparagales</taxon>
        <taxon>Orchidaceae</taxon>
        <taxon>Orchidoideae</taxon>
        <taxon>Orchideae</taxon>
        <taxon>Orchidinae</taxon>
        <taxon>Platanthera</taxon>
    </lineage>
</organism>
<accession>A0ABR2LTJ8</accession>
<evidence type="ECO:0000313" key="1">
    <source>
        <dbReference type="EMBL" id="KAK8950111.1"/>
    </source>
</evidence>
<name>A0ABR2LTJ8_9ASPA</name>
<protein>
    <submittedName>
        <fullName evidence="1">Serine/threonine-protein kinase Nek6</fullName>
    </submittedName>
</protein>